<feature type="domain" description="EGF-like" evidence="8">
    <location>
        <begin position="302"/>
        <end position="338"/>
    </location>
</feature>
<evidence type="ECO:0000256" key="4">
    <source>
        <dbReference type="ARBA" id="ARBA00023157"/>
    </source>
</evidence>
<evidence type="ECO:0000256" key="1">
    <source>
        <dbReference type="ARBA" id="ARBA00022536"/>
    </source>
</evidence>
<sequence>MFVFLISFISTCILYDGPLQFCPPSSLSLAQLSLPLPLSSPLSLSLSLSPSLSSLPPSLSLSLSLPISLSLTLFLSLSLLSLTLSLSLSPSLPLSLSASALKNQQSVFYFVACPTNCDHCGHAEVGQCDSDGCASGYDYNTRTKLCHPCPTNCDHCGYAEVGQCDSNGCASDYVYNTTTKLCQRRPYCDRHNPCEHGGTCISKGPDNYVCMCPKCGCSSEPALPNCRIDKTTICGKDKFDRNENLLDHPYNCAMYIACNMDHTYNTEGFVWSYEDGRHVFYRAGNRSAWDYEDVVKSCKQEPRTQCAKVECLNGATCEDTLSGFRCNCAPGYKGTNCEIRLIPCVELPACDHGRCVPDTDTGSHCECDLGYRGRQCDIRIKYCADITCYNGGTCKNRVKNDSICECTKDFTGIDCGTSEFYWH</sequence>
<dbReference type="EMBL" id="JAODUO010000033">
    <property type="protein sequence ID" value="KAK2192350.1"/>
    <property type="molecule type" value="Genomic_DNA"/>
</dbReference>
<feature type="signal peptide" evidence="7">
    <location>
        <begin position="1"/>
        <end position="15"/>
    </location>
</feature>
<keyword evidence="1 6" id="KW-0245">EGF-like domain</keyword>
<accession>A0AAD9PCP9</accession>
<dbReference type="SMART" id="SM00179">
    <property type="entry name" value="EGF_CA"/>
    <property type="match status" value="1"/>
</dbReference>
<evidence type="ECO:0000256" key="2">
    <source>
        <dbReference type="ARBA" id="ARBA00022729"/>
    </source>
</evidence>
<feature type="disulfide bond" evidence="6">
    <location>
        <begin position="406"/>
        <end position="415"/>
    </location>
</feature>
<keyword evidence="2 7" id="KW-0732">Signal</keyword>
<evidence type="ECO:0000256" key="6">
    <source>
        <dbReference type="PROSITE-ProRule" id="PRU00076"/>
    </source>
</evidence>
<reference evidence="9" key="1">
    <citation type="journal article" date="2023" name="Mol. Biol. Evol.">
        <title>Third-Generation Sequencing Reveals the Adaptive Role of the Epigenome in Three Deep-Sea Polychaetes.</title>
        <authorList>
            <person name="Perez M."/>
            <person name="Aroh O."/>
            <person name="Sun Y."/>
            <person name="Lan Y."/>
            <person name="Juniper S.K."/>
            <person name="Young C.R."/>
            <person name="Angers B."/>
            <person name="Qian P.Y."/>
        </authorList>
    </citation>
    <scope>NUCLEOTIDE SEQUENCE</scope>
    <source>
        <strain evidence="9">R07B-5</strain>
    </source>
</reference>
<dbReference type="PROSITE" id="PS50026">
    <property type="entry name" value="EGF_3"/>
    <property type="match status" value="3"/>
</dbReference>
<dbReference type="Proteomes" id="UP001209878">
    <property type="component" value="Unassembled WGS sequence"/>
</dbReference>
<dbReference type="SMART" id="SM00181">
    <property type="entry name" value="EGF"/>
    <property type="match status" value="4"/>
</dbReference>
<dbReference type="FunFam" id="2.10.25.10:FF:000123">
    <property type="entry name" value="Crumbs homolog 1 (Drosophila)"/>
    <property type="match status" value="1"/>
</dbReference>
<evidence type="ECO:0000259" key="8">
    <source>
        <dbReference type="PROSITE" id="PS50026"/>
    </source>
</evidence>
<keyword evidence="10" id="KW-1185">Reference proteome</keyword>
<feature type="disulfide bond" evidence="6">
    <location>
        <begin position="328"/>
        <end position="337"/>
    </location>
</feature>
<dbReference type="Gene3D" id="2.10.25.10">
    <property type="entry name" value="Laminin"/>
    <property type="match status" value="2"/>
</dbReference>
<dbReference type="InterPro" id="IPR001881">
    <property type="entry name" value="EGF-like_Ca-bd_dom"/>
</dbReference>
<dbReference type="InterPro" id="IPR013032">
    <property type="entry name" value="EGF-like_CS"/>
</dbReference>
<feature type="domain" description="EGF-like" evidence="8">
    <location>
        <begin position="379"/>
        <end position="416"/>
    </location>
</feature>
<proteinExistence type="predicted"/>
<evidence type="ECO:0000256" key="7">
    <source>
        <dbReference type="SAM" id="SignalP"/>
    </source>
</evidence>
<protein>
    <recommendedName>
        <fullName evidence="8">EGF-like domain-containing protein</fullName>
    </recommendedName>
</protein>
<comment type="caution">
    <text evidence="9">The sequence shown here is derived from an EMBL/GenBank/DDBJ whole genome shotgun (WGS) entry which is preliminary data.</text>
</comment>
<dbReference type="InterPro" id="IPR000152">
    <property type="entry name" value="EGF-type_Asp/Asn_hydroxyl_site"/>
</dbReference>
<dbReference type="PROSITE" id="PS00022">
    <property type="entry name" value="EGF_1"/>
    <property type="match status" value="3"/>
</dbReference>
<dbReference type="PROSITE" id="PS01186">
    <property type="entry name" value="EGF_2"/>
    <property type="match status" value="2"/>
</dbReference>
<evidence type="ECO:0000313" key="10">
    <source>
        <dbReference type="Proteomes" id="UP001209878"/>
    </source>
</evidence>
<feature type="disulfide bond" evidence="6">
    <location>
        <begin position="367"/>
        <end position="376"/>
    </location>
</feature>
<organism evidence="9 10">
    <name type="scientific">Ridgeia piscesae</name>
    <name type="common">Tubeworm</name>
    <dbReference type="NCBI Taxonomy" id="27915"/>
    <lineage>
        <taxon>Eukaryota</taxon>
        <taxon>Metazoa</taxon>
        <taxon>Spiralia</taxon>
        <taxon>Lophotrochozoa</taxon>
        <taxon>Annelida</taxon>
        <taxon>Polychaeta</taxon>
        <taxon>Sedentaria</taxon>
        <taxon>Canalipalpata</taxon>
        <taxon>Sabellida</taxon>
        <taxon>Siboglinidae</taxon>
        <taxon>Ridgeia</taxon>
    </lineage>
</organism>
<name>A0AAD9PCP9_RIDPI</name>
<keyword evidence="5" id="KW-0325">Glycoprotein</keyword>
<evidence type="ECO:0000256" key="3">
    <source>
        <dbReference type="ARBA" id="ARBA00022737"/>
    </source>
</evidence>
<dbReference type="SUPFAM" id="SSF57196">
    <property type="entry name" value="EGF/Laminin"/>
    <property type="match status" value="2"/>
</dbReference>
<feature type="domain" description="EGF-like" evidence="8">
    <location>
        <begin position="340"/>
        <end position="377"/>
    </location>
</feature>
<dbReference type="InterPro" id="IPR000742">
    <property type="entry name" value="EGF"/>
</dbReference>
<keyword evidence="4 6" id="KW-1015">Disulfide bond</keyword>
<feature type="chain" id="PRO_5042005261" description="EGF-like domain-containing protein" evidence="7">
    <location>
        <begin position="16"/>
        <end position="423"/>
    </location>
</feature>
<dbReference type="GO" id="GO:0005509">
    <property type="term" value="F:calcium ion binding"/>
    <property type="evidence" value="ECO:0007669"/>
    <property type="project" value="InterPro"/>
</dbReference>
<dbReference type="CDD" id="cd00054">
    <property type="entry name" value="EGF_CA"/>
    <property type="match status" value="1"/>
</dbReference>
<keyword evidence="3" id="KW-0677">Repeat</keyword>
<dbReference type="Pfam" id="PF12661">
    <property type="entry name" value="hEGF"/>
    <property type="match status" value="2"/>
</dbReference>
<evidence type="ECO:0000313" key="9">
    <source>
        <dbReference type="EMBL" id="KAK2192350.1"/>
    </source>
</evidence>
<gene>
    <name evidence="9" type="ORF">NP493_33g07035</name>
</gene>
<dbReference type="PROSITE" id="PS00010">
    <property type="entry name" value="ASX_HYDROXYL"/>
    <property type="match status" value="1"/>
</dbReference>
<dbReference type="AlphaFoldDB" id="A0AAD9PCP9"/>
<dbReference type="InterPro" id="IPR051022">
    <property type="entry name" value="Notch_Cell-Fate_Det"/>
</dbReference>
<evidence type="ECO:0000256" key="5">
    <source>
        <dbReference type="ARBA" id="ARBA00023180"/>
    </source>
</evidence>
<comment type="caution">
    <text evidence="6">Lacks conserved residue(s) required for the propagation of feature annotation.</text>
</comment>
<dbReference type="PANTHER" id="PTHR24049">
    <property type="entry name" value="CRUMBS FAMILY MEMBER"/>
    <property type="match status" value="1"/>
</dbReference>